<sequence length="259" mass="27722">MSGPLPVAAARWPVVDFHVRLAPVPQAPGRLLATMDECGIARAVVCAGGTMPLEQLSRFLVEGGHIETDADNDAVLRACAASDGRLIPFFFANPHRDPDHYRRAADAFHGVEISPAVHGVPLSDPRTAALVGVARDVGHSVYTVCLERPGSRVADLVSLAARHPEVTFVLGHAGIGNIDLYAVELIAHLPNVLLETSGGYGCVARAAVLQLGADRVLFGSEAPLQHPEVELTKLRHLGISDDDWQKIAWRNAGRLLGWK</sequence>
<dbReference type="Gene3D" id="3.20.20.140">
    <property type="entry name" value="Metal-dependent hydrolases"/>
    <property type="match status" value="1"/>
</dbReference>
<dbReference type="GO" id="GO:0016831">
    <property type="term" value="F:carboxy-lyase activity"/>
    <property type="evidence" value="ECO:0007669"/>
    <property type="project" value="InterPro"/>
</dbReference>
<protein>
    <submittedName>
        <fullName evidence="3">Amidohydrolase family protein</fullName>
    </submittedName>
</protein>
<feature type="domain" description="Amidohydrolase-related" evidence="2">
    <location>
        <begin position="65"/>
        <end position="257"/>
    </location>
</feature>
<dbReference type="GO" id="GO:0016787">
    <property type="term" value="F:hydrolase activity"/>
    <property type="evidence" value="ECO:0007669"/>
    <property type="project" value="InterPro"/>
</dbReference>
<evidence type="ECO:0000313" key="3">
    <source>
        <dbReference type="EMBL" id="WTT18513.1"/>
    </source>
</evidence>
<evidence type="ECO:0000256" key="1">
    <source>
        <dbReference type="ARBA" id="ARBA00023239"/>
    </source>
</evidence>
<dbReference type="AlphaFoldDB" id="A0AAU2A1T1"/>
<dbReference type="InterPro" id="IPR032465">
    <property type="entry name" value="ACMSD"/>
</dbReference>
<dbReference type="GO" id="GO:0019748">
    <property type="term" value="P:secondary metabolic process"/>
    <property type="evidence" value="ECO:0007669"/>
    <property type="project" value="TreeGrafter"/>
</dbReference>
<keyword evidence="1" id="KW-0456">Lyase</keyword>
<dbReference type="EMBL" id="CP108222">
    <property type="protein sequence ID" value="WTT18513.1"/>
    <property type="molecule type" value="Genomic_DNA"/>
</dbReference>
<dbReference type="InterPro" id="IPR032466">
    <property type="entry name" value="Metal_Hydrolase"/>
</dbReference>
<dbReference type="Pfam" id="PF04909">
    <property type="entry name" value="Amidohydro_2"/>
    <property type="match status" value="1"/>
</dbReference>
<reference evidence="3" key="1">
    <citation type="submission" date="2022-10" db="EMBL/GenBank/DDBJ databases">
        <title>The complete genomes of actinobacterial strains from the NBC collection.</title>
        <authorList>
            <person name="Joergensen T.S."/>
            <person name="Alvarez Arevalo M."/>
            <person name="Sterndorff E.B."/>
            <person name="Faurdal D."/>
            <person name="Vuksanovic O."/>
            <person name="Mourched A.-S."/>
            <person name="Charusanti P."/>
            <person name="Shaw S."/>
            <person name="Blin K."/>
            <person name="Weber T."/>
        </authorList>
    </citation>
    <scope>NUCLEOTIDE SEQUENCE</scope>
    <source>
        <strain evidence="3">NBC_00093</strain>
    </source>
</reference>
<proteinExistence type="predicted"/>
<dbReference type="GO" id="GO:0005737">
    <property type="term" value="C:cytoplasm"/>
    <property type="evidence" value="ECO:0007669"/>
    <property type="project" value="TreeGrafter"/>
</dbReference>
<organism evidence="3">
    <name type="scientific">Streptomyces sp. NBC_00093</name>
    <dbReference type="NCBI Taxonomy" id="2975649"/>
    <lineage>
        <taxon>Bacteria</taxon>
        <taxon>Bacillati</taxon>
        <taxon>Actinomycetota</taxon>
        <taxon>Actinomycetes</taxon>
        <taxon>Kitasatosporales</taxon>
        <taxon>Streptomycetaceae</taxon>
        <taxon>Streptomyces</taxon>
    </lineage>
</organism>
<name>A0AAU2A1T1_9ACTN</name>
<dbReference type="SUPFAM" id="SSF51556">
    <property type="entry name" value="Metallo-dependent hydrolases"/>
    <property type="match status" value="1"/>
</dbReference>
<accession>A0AAU2A1T1</accession>
<evidence type="ECO:0000259" key="2">
    <source>
        <dbReference type="Pfam" id="PF04909"/>
    </source>
</evidence>
<gene>
    <name evidence="3" type="ORF">OHA22_24745</name>
</gene>
<dbReference type="PANTHER" id="PTHR21240:SF28">
    <property type="entry name" value="ISO-OROTATE DECARBOXYLASE (EUROFUNG)"/>
    <property type="match status" value="1"/>
</dbReference>
<dbReference type="PANTHER" id="PTHR21240">
    <property type="entry name" value="2-AMINO-3-CARBOXYLMUCONATE-6-SEMIALDEHYDE DECARBOXYLASE"/>
    <property type="match status" value="1"/>
</dbReference>
<dbReference type="InterPro" id="IPR006680">
    <property type="entry name" value="Amidohydro-rel"/>
</dbReference>